<evidence type="ECO:0000313" key="2">
    <source>
        <dbReference type="Proteomes" id="UP000503447"/>
    </source>
</evidence>
<dbReference type="Proteomes" id="UP000503447">
    <property type="component" value="Chromosome"/>
</dbReference>
<keyword evidence="2" id="KW-1185">Reference proteome</keyword>
<name>A0A6M5YXK1_9BACT</name>
<organism evidence="1 2">
    <name type="scientific">Frigoriglobus tundricola</name>
    <dbReference type="NCBI Taxonomy" id="2774151"/>
    <lineage>
        <taxon>Bacteria</taxon>
        <taxon>Pseudomonadati</taxon>
        <taxon>Planctomycetota</taxon>
        <taxon>Planctomycetia</taxon>
        <taxon>Gemmatales</taxon>
        <taxon>Gemmataceae</taxon>
        <taxon>Frigoriglobus</taxon>
    </lineage>
</organism>
<dbReference type="KEGG" id="ftj:FTUN_5513"/>
<gene>
    <name evidence="1" type="ORF">FTUN_5513</name>
</gene>
<sequence>MWIGRRCPNWCGWLNRRSRGAIILLGVALFTSPCWCAWGGLVVHRQYLRWVVYTAEDREFFRHEREQYPEMGGVPSIARQLIAEMEPVQDPETAVRLHPDWAGVRFKNGEWIFGRGFDSHWISAGRGTLVLKDSRGRVRVFFGHVCGDNAGLNWYTPNTHRSLDAFDQEYFSSGMFREWTPDP</sequence>
<dbReference type="AlphaFoldDB" id="A0A6M5YXK1"/>
<reference evidence="2" key="1">
    <citation type="submission" date="2020-05" db="EMBL/GenBank/DDBJ databases">
        <title>Frigoriglobus tundricola gen. nov., sp. nov., a psychrotolerant cellulolytic planctomycete of the family Gemmataceae with two divergent copies of 16S rRNA gene.</title>
        <authorList>
            <person name="Kulichevskaya I.S."/>
            <person name="Ivanova A.A."/>
            <person name="Naumoff D.G."/>
            <person name="Beletsky A.V."/>
            <person name="Rijpstra W.I.C."/>
            <person name="Sinninghe Damste J.S."/>
            <person name="Mardanov A.V."/>
            <person name="Ravin N.V."/>
            <person name="Dedysh S.N."/>
        </authorList>
    </citation>
    <scope>NUCLEOTIDE SEQUENCE [LARGE SCALE GENOMIC DNA]</scope>
    <source>
        <strain evidence="2">PL17</strain>
    </source>
</reference>
<evidence type="ECO:0000313" key="1">
    <source>
        <dbReference type="EMBL" id="QJW97933.1"/>
    </source>
</evidence>
<accession>A0A6M5YXK1</accession>
<protein>
    <submittedName>
        <fullName evidence="1">Uncharacterized protein</fullName>
    </submittedName>
</protein>
<proteinExistence type="predicted"/>
<dbReference type="EMBL" id="CP053452">
    <property type="protein sequence ID" value="QJW97933.1"/>
    <property type="molecule type" value="Genomic_DNA"/>
</dbReference>